<dbReference type="Proteomes" id="UP000261360">
    <property type="component" value="Unplaced"/>
</dbReference>
<organism evidence="3 4">
    <name type="scientific">Seriola lalandi dorsalis</name>
    <dbReference type="NCBI Taxonomy" id="1841481"/>
    <lineage>
        <taxon>Eukaryota</taxon>
        <taxon>Metazoa</taxon>
        <taxon>Chordata</taxon>
        <taxon>Craniata</taxon>
        <taxon>Vertebrata</taxon>
        <taxon>Euteleostomi</taxon>
        <taxon>Actinopterygii</taxon>
        <taxon>Neopterygii</taxon>
        <taxon>Teleostei</taxon>
        <taxon>Neoteleostei</taxon>
        <taxon>Acanthomorphata</taxon>
        <taxon>Carangaria</taxon>
        <taxon>Carangiformes</taxon>
        <taxon>Carangidae</taxon>
        <taxon>Seriola</taxon>
    </lineage>
</organism>
<reference evidence="3" key="1">
    <citation type="submission" date="2025-08" db="UniProtKB">
        <authorList>
            <consortium name="Ensembl"/>
        </authorList>
    </citation>
    <scope>IDENTIFICATION</scope>
</reference>
<feature type="compositionally biased region" description="Low complexity" evidence="1">
    <location>
        <begin position="57"/>
        <end position="69"/>
    </location>
</feature>
<evidence type="ECO:0000256" key="1">
    <source>
        <dbReference type="SAM" id="MobiDB-lite"/>
    </source>
</evidence>
<name>A0A3B4Y167_SERLL</name>
<feature type="region of interest" description="Disordered" evidence="1">
    <location>
        <begin position="524"/>
        <end position="551"/>
    </location>
</feature>
<evidence type="ECO:0000313" key="3">
    <source>
        <dbReference type="Ensembl" id="ENSSLDP00000023027.1"/>
    </source>
</evidence>
<dbReference type="GeneTree" id="ENSGT00940000163467"/>
<accession>A0A3B4Y167</accession>
<evidence type="ECO:0000313" key="4">
    <source>
        <dbReference type="Proteomes" id="UP000261360"/>
    </source>
</evidence>
<reference evidence="3" key="2">
    <citation type="submission" date="2025-09" db="UniProtKB">
        <authorList>
            <consortium name="Ensembl"/>
        </authorList>
    </citation>
    <scope>IDENTIFICATION</scope>
</reference>
<keyword evidence="4" id="KW-1185">Reference proteome</keyword>
<protein>
    <recommendedName>
        <fullName evidence="2">PiggyBac transposable element-derived protein domain-containing protein</fullName>
    </recommendedName>
</protein>
<proteinExistence type="predicted"/>
<feature type="domain" description="PiggyBac transposable element-derived protein" evidence="2">
    <location>
        <begin position="126"/>
        <end position="491"/>
    </location>
</feature>
<dbReference type="PANTHER" id="PTHR46599:SF3">
    <property type="entry name" value="PIGGYBAC TRANSPOSABLE ELEMENT-DERIVED PROTEIN 4"/>
    <property type="match status" value="1"/>
</dbReference>
<dbReference type="Ensembl" id="ENSSLDT00000023767.1">
    <property type="protein sequence ID" value="ENSSLDP00000023027.1"/>
    <property type="gene ID" value="ENSSLDG00000017979.1"/>
</dbReference>
<dbReference type="STRING" id="1841481.ENSSLDP00000023027"/>
<dbReference type="Pfam" id="PF13843">
    <property type="entry name" value="DDE_Tnp_1_7"/>
    <property type="match status" value="1"/>
</dbReference>
<feature type="region of interest" description="Disordered" evidence="1">
    <location>
        <begin position="1"/>
        <end position="20"/>
    </location>
</feature>
<dbReference type="InterPro" id="IPR029526">
    <property type="entry name" value="PGBD"/>
</dbReference>
<sequence>MRTITGYKEKNSQATSDDVDKANEFKLFYNRCDTASPVLSPTASAAASPAASPPQPDTAAATPSTLGSCGDAGGSSDGVRDRSRSPHHQRWKTEAEPDDGVPQPPRFNPKRTPGVQPPLNMGNPPPGEIFSHFFDAAVFKLLCENTNKNAAKNLGKRKKFIWTEITPDEMKKFIGMLLYMAVLKLPKITDFWRRQTIFHVSFPATVMSRDRFMAILSNLSNTAKHEENDKKKGTEDYDHLHRVRPLMEMICVNCKAIYHPRQHLAVDERMVGTKARLSIQQYMKAKPTKWGLKFFVLADMNGYTIDFMLYTGKSKWTSGKGLSFDVVAGLVNKDYLGSGYTIYTDNFYTSPLLFRHLRQQGFGACGTYRVGVPTTLENALTKKSPRGSIRWIRDRDLLFVKWMDVREVSLCSSIHPVYSGDTVERWLKTGDGPQQKISVPRPTPVTEYNKYMGGVDTSDQMIGTNSVHRKTRRWPTTVFQHLLDIAVTNSFVIHKTRCASLQEKPMTRQRFQEELTAHLLGVDLKNGPQKTRGNQHLPVPTSSSHAKSDRASMGRRRCKLCKRSTAWQCEECGVGLCLQPERNCYCSKYSGKMDNSTYSQDIF</sequence>
<feature type="compositionally biased region" description="Polar residues" evidence="1">
    <location>
        <begin position="528"/>
        <end position="545"/>
    </location>
</feature>
<dbReference type="AlphaFoldDB" id="A0A3B4Y167"/>
<dbReference type="PANTHER" id="PTHR46599">
    <property type="entry name" value="PIGGYBAC TRANSPOSABLE ELEMENT-DERIVED PROTEIN 4"/>
    <property type="match status" value="1"/>
</dbReference>
<feature type="region of interest" description="Disordered" evidence="1">
    <location>
        <begin position="36"/>
        <end position="126"/>
    </location>
</feature>
<evidence type="ECO:0000259" key="2">
    <source>
        <dbReference type="Pfam" id="PF13843"/>
    </source>
</evidence>
<feature type="compositionally biased region" description="Low complexity" evidence="1">
    <location>
        <begin position="36"/>
        <end position="50"/>
    </location>
</feature>